<sequence>MADVVEKIVRSGSSVWENNISRNEILDLAYIIPDVASYINIDCERSIIVPDVRIIKAFVNLIEGICNKYILNIKVANSANMDNISSSVLEYLNKSDIENLFIQLI</sequence>
<proteinExistence type="predicted"/>
<dbReference type="AlphaFoldDB" id="A0A645G9V9"/>
<protein>
    <submittedName>
        <fullName evidence="1">Uncharacterized protein</fullName>
    </submittedName>
</protein>
<name>A0A645G9V9_9ZZZZ</name>
<dbReference type="EMBL" id="VSSQ01071073">
    <property type="protein sequence ID" value="MPN22762.1"/>
    <property type="molecule type" value="Genomic_DNA"/>
</dbReference>
<comment type="caution">
    <text evidence="1">The sequence shown here is derived from an EMBL/GenBank/DDBJ whole genome shotgun (WGS) entry which is preliminary data.</text>
</comment>
<accession>A0A645G9V9</accession>
<reference evidence="1" key="1">
    <citation type="submission" date="2019-08" db="EMBL/GenBank/DDBJ databases">
        <authorList>
            <person name="Kucharzyk K."/>
            <person name="Murdoch R.W."/>
            <person name="Higgins S."/>
            <person name="Loffler F."/>
        </authorList>
    </citation>
    <scope>NUCLEOTIDE SEQUENCE</scope>
</reference>
<gene>
    <name evidence="1" type="ORF">SDC9_170146</name>
</gene>
<evidence type="ECO:0000313" key="1">
    <source>
        <dbReference type="EMBL" id="MPN22762.1"/>
    </source>
</evidence>
<organism evidence="1">
    <name type="scientific">bioreactor metagenome</name>
    <dbReference type="NCBI Taxonomy" id="1076179"/>
    <lineage>
        <taxon>unclassified sequences</taxon>
        <taxon>metagenomes</taxon>
        <taxon>ecological metagenomes</taxon>
    </lineage>
</organism>